<organism evidence="1 2">
    <name type="scientific">Diversispora epigaea</name>
    <dbReference type="NCBI Taxonomy" id="1348612"/>
    <lineage>
        <taxon>Eukaryota</taxon>
        <taxon>Fungi</taxon>
        <taxon>Fungi incertae sedis</taxon>
        <taxon>Mucoromycota</taxon>
        <taxon>Glomeromycotina</taxon>
        <taxon>Glomeromycetes</taxon>
        <taxon>Diversisporales</taxon>
        <taxon>Diversisporaceae</taxon>
        <taxon>Diversispora</taxon>
    </lineage>
</organism>
<dbReference type="AlphaFoldDB" id="A0A397FZ95"/>
<evidence type="ECO:0000313" key="1">
    <source>
        <dbReference type="EMBL" id="RHZ44102.1"/>
    </source>
</evidence>
<gene>
    <name evidence="1" type="ORF">Glove_759g14</name>
</gene>
<dbReference type="Proteomes" id="UP000266861">
    <property type="component" value="Unassembled WGS sequence"/>
</dbReference>
<dbReference type="EMBL" id="PQFF01000593">
    <property type="protein sequence ID" value="RHZ44102.1"/>
    <property type="molecule type" value="Genomic_DNA"/>
</dbReference>
<proteinExistence type="predicted"/>
<keyword evidence="2" id="KW-1185">Reference proteome</keyword>
<reference evidence="1 2" key="1">
    <citation type="submission" date="2018-08" db="EMBL/GenBank/DDBJ databases">
        <title>Genome and evolution of the arbuscular mycorrhizal fungus Diversispora epigaea (formerly Glomus versiforme) and its bacterial endosymbionts.</title>
        <authorList>
            <person name="Sun X."/>
            <person name="Fei Z."/>
            <person name="Harrison M."/>
        </authorList>
    </citation>
    <scope>NUCLEOTIDE SEQUENCE [LARGE SCALE GENOMIC DNA]</scope>
    <source>
        <strain evidence="1 2">IT104</strain>
    </source>
</reference>
<evidence type="ECO:0000313" key="2">
    <source>
        <dbReference type="Proteomes" id="UP000266861"/>
    </source>
</evidence>
<protein>
    <submittedName>
        <fullName evidence="1">Uncharacterized protein</fullName>
    </submittedName>
</protein>
<name>A0A397FZ95_9GLOM</name>
<accession>A0A397FZ95</accession>
<sequence length="54" mass="6227">MVYASIFSRPPQSMITPSLQRRVTNHGGFGFEFEFINPRIKEHNTVYNSPNISI</sequence>
<comment type="caution">
    <text evidence="1">The sequence shown here is derived from an EMBL/GenBank/DDBJ whole genome shotgun (WGS) entry which is preliminary data.</text>
</comment>